<evidence type="ECO:0000256" key="5">
    <source>
        <dbReference type="ARBA" id="ARBA00022723"/>
    </source>
</evidence>
<dbReference type="GO" id="GO:0016614">
    <property type="term" value="F:oxidoreductase activity, acting on CH-OH group of donors"/>
    <property type="evidence" value="ECO:0007669"/>
    <property type="project" value="InterPro"/>
</dbReference>
<feature type="binding site" description="covalent" evidence="11">
    <location>
        <position position="337"/>
    </location>
    <ligand>
        <name>heme c</name>
        <dbReference type="ChEBI" id="CHEBI:61717"/>
        <label>3</label>
    </ligand>
</feature>
<feature type="binding site" description="covalent" evidence="11">
    <location>
        <position position="69"/>
    </location>
    <ligand>
        <name>heme c</name>
        <dbReference type="ChEBI" id="CHEBI:61717"/>
        <label>1</label>
    </ligand>
</feature>
<feature type="binding site" description="covalent" evidence="11">
    <location>
        <position position="216"/>
    </location>
    <ligand>
        <name>heme c</name>
        <dbReference type="ChEBI" id="CHEBI:61717"/>
        <label>2</label>
    </ligand>
</feature>
<feature type="domain" description="Cytochrome c" evidence="13">
    <location>
        <begin position="52"/>
        <end position="156"/>
    </location>
</feature>
<sequence length="441" mass="46209">MSRRHKLASMALGGLALGGVVGLVFAAQTLVAPGQQTDSAQGVKAPLTVEDPAVTRGRYVAIAGDCAACHTDPHGGKPFAGGYALQTPFGKLLASNITSDKATGIGSWTEAEFTRAVREGKGKHGENLYPAMPYNAYVKVNDQDMHDLWAYMQTVPAVDNKVVSNQLPFPFNIRLMMMGWNLLFFDKTPFVPVADASAQINRGAYLVQGLGHCAACHTAKNFLGGDKGGAFLQGGELEGWHAPEITGNRHVGIGVWTPAQVVQYLKTGSNDIAVASGPMAEAVTNSTQHMSDEDLLAIAAYLQSLPGSERSKPQPLAATEPVMQRGANVYSANCAACHNSDGKGINQLAAGLGNNPGIQAENAQSLMTTVLEGGRSAVTLDNPTSGAMPSFAWKLSDEQVAAALTYIRNSWGNAAPAVTAAQVADTRKDLKLPGQLGQAAP</sequence>
<keyword evidence="4 11" id="KW-0349">Heme</keyword>
<dbReference type="Pfam" id="PF00034">
    <property type="entry name" value="Cytochrom_C"/>
    <property type="match status" value="3"/>
</dbReference>
<evidence type="ECO:0000256" key="12">
    <source>
        <dbReference type="PIRSR" id="PIRSR000018-51"/>
    </source>
</evidence>
<evidence type="ECO:0000256" key="4">
    <source>
        <dbReference type="ARBA" id="ARBA00022617"/>
    </source>
</evidence>
<gene>
    <name evidence="14" type="ORF">HWQ56_10725</name>
</gene>
<reference evidence="14 15" key="1">
    <citation type="submission" date="2020-06" db="EMBL/GenBank/DDBJ databases">
        <title>Pseudomonas eucalypticola sp. nov., an endophyte of Eucalyptus dunnii leaves with biocontrol ability of eucalyptus leaf blight.</title>
        <authorList>
            <person name="Liu Y."/>
            <person name="Song Z."/>
            <person name="Zeng H."/>
            <person name="Lu M."/>
            <person name="Wang X."/>
            <person name="Lian X."/>
            <person name="Zhang Q."/>
        </authorList>
    </citation>
    <scope>NUCLEOTIDE SEQUENCE [LARGE SCALE GENOMIC DNA]</scope>
    <source>
        <strain evidence="14 15">NP-1</strain>
    </source>
</reference>
<keyword evidence="15" id="KW-1185">Reference proteome</keyword>
<evidence type="ECO:0000313" key="14">
    <source>
        <dbReference type="EMBL" id="QKZ04231.1"/>
    </source>
</evidence>
<keyword evidence="7" id="KW-0677">Repeat</keyword>
<keyword evidence="8" id="KW-0249">Electron transport</keyword>
<feature type="domain" description="Cytochrome c" evidence="13">
    <location>
        <begin position="321"/>
        <end position="411"/>
    </location>
</feature>
<dbReference type="PANTHER" id="PTHR35008">
    <property type="entry name" value="BLL4482 PROTEIN-RELATED"/>
    <property type="match status" value="1"/>
</dbReference>
<keyword evidence="10" id="KW-0472">Membrane</keyword>
<comment type="cofactor">
    <cofactor evidence="11">
        <name>heme c</name>
        <dbReference type="ChEBI" id="CHEBI:61717"/>
    </cofactor>
    <text evidence="11">Binds 3 heme c groups covalently per subunit.</text>
</comment>
<evidence type="ECO:0000259" key="13">
    <source>
        <dbReference type="PROSITE" id="PS51007"/>
    </source>
</evidence>
<dbReference type="KEGG" id="pez:HWQ56_10725"/>
<feature type="binding site" description="axial binding residue" evidence="12">
    <location>
        <position position="217"/>
    </location>
    <ligand>
        <name>heme c</name>
        <dbReference type="ChEBI" id="CHEBI:61717"/>
        <label>2</label>
    </ligand>
    <ligandPart>
        <name>Fe</name>
        <dbReference type="ChEBI" id="CHEBI:18248"/>
    </ligandPart>
</feature>
<dbReference type="GO" id="GO:0005506">
    <property type="term" value="F:iron ion binding"/>
    <property type="evidence" value="ECO:0007669"/>
    <property type="project" value="InterPro"/>
</dbReference>
<dbReference type="GO" id="GO:0005886">
    <property type="term" value="C:plasma membrane"/>
    <property type="evidence" value="ECO:0007669"/>
    <property type="project" value="UniProtKB-SubCell"/>
</dbReference>
<dbReference type="GO" id="GO:0009055">
    <property type="term" value="F:electron transfer activity"/>
    <property type="evidence" value="ECO:0007669"/>
    <property type="project" value="InterPro"/>
</dbReference>
<name>A0A7D5HWF2_9PSED</name>
<feature type="binding site" description="axial binding residue" evidence="12">
    <location>
        <position position="338"/>
    </location>
    <ligand>
        <name>heme c</name>
        <dbReference type="ChEBI" id="CHEBI:61717"/>
        <label>3</label>
    </ligand>
    <ligandPart>
        <name>Fe</name>
        <dbReference type="ChEBI" id="CHEBI:18248"/>
    </ligandPart>
</feature>
<keyword evidence="6" id="KW-0732">Signal</keyword>
<evidence type="ECO:0000256" key="10">
    <source>
        <dbReference type="ARBA" id="ARBA00023136"/>
    </source>
</evidence>
<dbReference type="InterPro" id="IPR051459">
    <property type="entry name" value="Cytochrome_c-type_DH"/>
</dbReference>
<proteinExistence type="predicted"/>
<dbReference type="RefSeq" id="WP_176570449.1">
    <property type="nucleotide sequence ID" value="NZ_CP056030.1"/>
</dbReference>
<evidence type="ECO:0000256" key="1">
    <source>
        <dbReference type="ARBA" id="ARBA00004236"/>
    </source>
</evidence>
<dbReference type="InterPro" id="IPR014353">
    <property type="entry name" value="Membr-bd_ADH_cyt_c"/>
</dbReference>
<keyword evidence="9 12" id="KW-0408">Iron</keyword>
<dbReference type="EMBL" id="CP056030">
    <property type="protein sequence ID" value="QKZ04231.1"/>
    <property type="molecule type" value="Genomic_DNA"/>
</dbReference>
<feature type="binding site" description="covalent" evidence="11">
    <location>
        <position position="66"/>
    </location>
    <ligand>
        <name>heme c</name>
        <dbReference type="ChEBI" id="CHEBI:61717"/>
        <label>1</label>
    </ligand>
</feature>
<dbReference type="InterPro" id="IPR036909">
    <property type="entry name" value="Cyt_c-like_dom_sf"/>
</dbReference>
<evidence type="ECO:0000256" key="9">
    <source>
        <dbReference type="ARBA" id="ARBA00023004"/>
    </source>
</evidence>
<evidence type="ECO:0000256" key="2">
    <source>
        <dbReference type="ARBA" id="ARBA00022448"/>
    </source>
</evidence>
<evidence type="ECO:0000256" key="11">
    <source>
        <dbReference type="PIRSR" id="PIRSR000018-50"/>
    </source>
</evidence>
<dbReference type="InterPro" id="IPR009056">
    <property type="entry name" value="Cyt_c-like_dom"/>
</dbReference>
<evidence type="ECO:0000256" key="8">
    <source>
        <dbReference type="ARBA" id="ARBA00022982"/>
    </source>
</evidence>
<dbReference type="PANTHER" id="PTHR35008:SF8">
    <property type="entry name" value="ALCOHOL DEHYDROGENASE CYTOCHROME C SUBUNIT"/>
    <property type="match status" value="1"/>
</dbReference>
<dbReference type="SUPFAM" id="SSF46626">
    <property type="entry name" value="Cytochrome c"/>
    <property type="match status" value="3"/>
</dbReference>
<evidence type="ECO:0000256" key="7">
    <source>
        <dbReference type="ARBA" id="ARBA00022737"/>
    </source>
</evidence>
<dbReference type="Proteomes" id="UP000509568">
    <property type="component" value="Chromosome"/>
</dbReference>
<keyword evidence="5 12" id="KW-0479">Metal-binding</keyword>
<evidence type="ECO:0000256" key="3">
    <source>
        <dbReference type="ARBA" id="ARBA00022475"/>
    </source>
</evidence>
<feature type="binding site" description="covalent" evidence="11">
    <location>
        <position position="334"/>
    </location>
    <ligand>
        <name>heme c</name>
        <dbReference type="ChEBI" id="CHEBI:61717"/>
        <label>3</label>
    </ligand>
</feature>
<evidence type="ECO:0000313" key="15">
    <source>
        <dbReference type="Proteomes" id="UP000509568"/>
    </source>
</evidence>
<dbReference type="AlphaFoldDB" id="A0A7D5HWF2"/>
<protein>
    <submittedName>
        <fullName evidence="14">C-type cytochrome</fullName>
    </submittedName>
</protein>
<dbReference type="PIRSF" id="PIRSF000018">
    <property type="entry name" value="Mb_ADH_cyt_c"/>
    <property type="match status" value="1"/>
</dbReference>
<feature type="domain" description="Cytochrome c" evidence="13">
    <location>
        <begin position="198"/>
        <end position="306"/>
    </location>
</feature>
<accession>A0A7D5HWF2</accession>
<dbReference type="Gene3D" id="1.10.760.10">
    <property type="entry name" value="Cytochrome c-like domain"/>
    <property type="match status" value="3"/>
</dbReference>
<keyword evidence="3" id="KW-1003">Cell membrane</keyword>
<feature type="binding site" description="axial binding residue" evidence="12">
    <location>
        <position position="70"/>
    </location>
    <ligand>
        <name>heme c</name>
        <dbReference type="ChEBI" id="CHEBI:61717"/>
        <label>1</label>
    </ligand>
    <ligandPart>
        <name>Fe</name>
        <dbReference type="ChEBI" id="CHEBI:18248"/>
    </ligandPart>
</feature>
<evidence type="ECO:0000256" key="6">
    <source>
        <dbReference type="ARBA" id="ARBA00022729"/>
    </source>
</evidence>
<comment type="subcellular location">
    <subcellularLocation>
        <location evidence="1">Cell membrane</location>
    </subcellularLocation>
</comment>
<dbReference type="GO" id="GO:0020037">
    <property type="term" value="F:heme binding"/>
    <property type="evidence" value="ECO:0007669"/>
    <property type="project" value="InterPro"/>
</dbReference>
<dbReference type="PRINTS" id="PR00605">
    <property type="entry name" value="CYTCHROMECIC"/>
</dbReference>
<organism evidence="14 15">
    <name type="scientific">Pseudomonas eucalypticola</name>
    <dbReference type="NCBI Taxonomy" id="2599595"/>
    <lineage>
        <taxon>Bacteria</taxon>
        <taxon>Pseudomonadati</taxon>
        <taxon>Pseudomonadota</taxon>
        <taxon>Gammaproteobacteria</taxon>
        <taxon>Pseudomonadales</taxon>
        <taxon>Pseudomonadaceae</taxon>
        <taxon>Pseudomonas</taxon>
    </lineage>
</organism>
<feature type="binding site" description="covalent" evidence="11">
    <location>
        <position position="213"/>
    </location>
    <ligand>
        <name>heme c</name>
        <dbReference type="ChEBI" id="CHEBI:61717"/>
        <label>2</label>
    </ligand>
</feature>
<keyword evidence="2" id="KW-0813">Transport</keyword>
<dbReference type="PROSITE" id="PS51007">
    <property type="entry name" value="CYTC"/>
    <property type="match status" value="3"/>
</dbReference>
<dbReference type="InterPro" id="IPR008168">
    <property type="entry name" value="Cyt_C_IC"/>
</dbReference>